<evidence type="ECO:0000313" key="1">
    <source>
        <dbReference type="EMBL" id="KAJ9097807.1"/>
    </source>
</evidence>
<proteinExistence type="predicted"/>
<name>A0ACC2VER2_9TREE</name>
<reference evidence="1" key="1">
    <citation type="submission" date="2023-04" db="EMBL/GenBank/DDBJ databases">
        <title>Draft Genome sequencing of Naganishia species isolated from polar environments using Oxford Nanopore Technology.</title>
        <authorList>
            <person name="Leo P."/>
            <person name="Venkateswaran K."/>
        </authorList>
    </citation>
    <scope>NUCLEOTIDE SEQUENCE</scope>
    <source>
        <strain evidence="1">MNA-CCFEE 5261</strain>
    </source>
</reference>
<comment type="caution">
    <text evidence="1">The sequence shown here is derived from an EMBL/GenBank/DDBJ whole genome shotgun (WGS) entry which is preliminary data.</text>
</comment>
<keyword evidence="2" id="KW-1185">Reference proteome</keyword>
<accession>A0ACC2VER2</accession>
<evidence type="ECO:0000313" key="2">
    <source>
        <dbReference type="Proteomes" id="UP001241377"/>
    </source>
</evidence>
<dbReference type="Proteomes" id="UP001241377">
    <property type="component" value="Unassembled WGS sequence"/>
</dbReference>
<gene>
    <name evidence="1" type="ORF">QFC19_006675</name>
</gene>
<dbReference type="EMBL" id="JASBWR010000083">
    <property type="protein sequence ID" value="KAJ9097807.1"/>
    <property type="molecule type" value="Genomic_DNA"/>
</dbReference>
<protein>
    <submittedName>
        <fullName evidence="1">Uncharacterized protein</fullName>
    </submittedName>
</protein>
<sequence length="214" mass="23816">MYAVSAISLEMEHGDIAGIVDALLDRVVQIVDVPSSLRHIFSLISSTTLGKFESSRHAVSSFFFLRVLCPALVTPERFDIAVEDDRRRILLLISKIIMNVANVQSFGTKDPQLAIYNDLLESKYQQIVDFLTELGAVWPEPISSANTTDKSLSVTDADVDEEFIAFYVIKHLDRILQVDGIDANLVTSVARSVQQRQRKRLKLSASAQATAYAE</sequence>
<organism evidence="1 2">
    <name type="scientific">Naganishia cerealis</name>
    <dbReference type="NCBI Taxonomy" id="610337"/>
    <lineage>
        <taxon>Eukaryota</taxon>
        <taxon>Fungi</taxon>
        <taxon>Dikarya</taxon>
        <taxon>Basidiomycota</taxon>
        <taxon>Agaricomycotina</taxon>
        <taxon>Tremellomycetes</taxon>
        <taxon>Filobasidiales</taxon>
        <taxon>Filobasidiaceae</taxon>
        <taxon>Naganishia</taxon>
    </lineage>
</organism>